<sequence>MTAFRFFLDPVLRHRERIERVRAAEHAHKVADQRESQRVLDCLTASREAARTALLGGQGKLEAISLRATYTYLDYLDRVIVAARQRLDACAAGTDASRHHLGAAVRARKALETLKERRREAHDLEAALAEQRDLDEFNKV</sequence>
<comment type="subcellular location">
    <subcellularLocation>
        <location evidence="1">Cell membrane</location>
        <topology evidence="1">Peripheral membrane protein</topology>
        <orientation evidence="1">Cytoplasmic side</orientation>
    </subcellularLocation>
</comment>
<evidence type="ECO:0000256" key="4">
    <source>
        <dbReference type="ARBA" id="ARBA00022448"/>
    </source>
</evidence>
<evidence type="ECO:0000313" key="12">
    <source>
        <dbReference type="EMBL" id="BDE06034.1"/>
    </source>
</evidence>
<keyword evidence="9" id="KW-0472">Membrane</keyword>
<keyword evidence="5" id="KW-1003">Cell membrane</keyword>
<evidence type="ECO:0000256" key="7">
    <source>
        <dbReference type="ARBA" id="ARBA00022795"/>
    </source>
</evidence>
<evidence type="ECO:0000256" key="6">
    <source>
        <dbReference type="ARBA" id="ARBA00022500"/>
    </source>
</evidence>
<evidence type="ECO:0000256" key="10">
    <source>
        <dbReference type="ARBA" id="ARBA00023225"/>
    </source>
</evidence>
<dbReference type="GO" id="GO:0044781">
    <property type="term" value="P:bacterial-type flagellum organization"/>
    <property type="evidence" value="ECO:0007669"/>
    <property type="project" value="UniProtKB-KW"/>
</dbReference>
<dbReference type="GO" id="GO:0006935">
    <property type="term" value="P:chemotaxis"/>
    <property type="evidence" value="ECO:0007669"/>
    <property type="project" value="UniProtKB-KW"/>
</dbReference>
<dbReference type="RefSeq" id="WP_317997030.1">
    <property type="nucleotide sequence ID" value="NZ_AP025523.1"/>
</dbReference>
<name>A0AAN1XV95_UNVUL</name>
<reference evidence="12 13" key="1">
    <citation type="journal article" date="2022" name="ISME Commun">
        <title>Vulcanimicrobium alpinus gen. nov. sp. nov., the first cultivated representative of the candidate phylum 'Eremiobacterota', is a metabolically versatile aerobic anoxygenic phototroph.</title>
        <authorList>
            <person name="Yabe S."/>
            <person name="Muto K."/>
            <person name="Abe K."/>
            <person name="Yokota A."/>
            <person name="Staudigel H."/>
            <person name="Tebo B.M."/>
        </authorList>
    </citation>
    <scope>NUCLEOTIDE SEQUENCE [LARGE SCALE GENOMIC DNA]</scope>
    <source>
        <strain evidence="12 13">WC8-2</strain>
    </source>
</reference>
<keyword evidence="8" id="KW-0653">Protein transport</keyword>
<dbReference type="GO" id="GO:0009288">
    <property type="term" value="C:bacterial-type flagellum"/>
    <property type="evidence" value="ECO:0007669"/>
    <property type="project" value="InterPro"/>
</dbReference>
<dbReference type="AlphaFoldDB" id="A0AAN1XV95"/>
<gene>
    <name evidence="12" type="ORF">WPS_13100</name>
</gene>
<evidence type="ECO:0000256" key="1">
    <source>
        <dbReference type="ARBA" id="ARBA00004413"/>
    </source>
</evidence>
<feature type="coiled-coil region" evidence="11">
    <location>
        <begin position="104"/>
        <end position="134"/>
    </location>
</feature>
<keyword evidence="7" id="KW-1005">Bacterial flagellum biogenesis</keyword>
<keyword evidence="6" id="KW-0145">Chemotaxis</keyword>
<protein>
    <recommendedName>
        <fullName evidence="3">Flagellar FliJ protein</fullName>
    </recommendedName>
</protein>
<evidence type="ECO:0000256" key="5">
    <source>
        <dbReference type="ARBA" id="ARBA00022475"/>
    </source>
</evidence>
<dbReference type="Gene3D" id="1.10.287.1700">
    <property type="match status" value="1"/>
</dbReference>
<dbReference type="InterPro" id="IPR053716">
    <property type="entry name" value="Flag_assembly_chemotaxis_eff"/>
</dbReference>
<evidence type="ECO:0000256" key="8">
    <source>
        <dbReference type="ARBA" id="ARBA00022927"/>
    </source>
</evidence>
<comment type="similarity">
    <text evidence="2">Belongs to the FliJ family.</text>
</comment>
<dbReference type="NCBIfam" id="TIGR02473">
    <property type="entry name" value="flagell_FliJ"/>
    <property type="match status" value="1"/>
</dbReference>
<organism evidence="12 13">
    <name type="scientific">Vulcanimicrobium alpinum</name>
    <dbReference type="NCBI Taxonomy" id="3016050"/>
    <lineage>
        <taxon>Bacteria</taxon>
        <taxon>Bacillati</taxon>
        <taxon>Vulcanimicrobiota</taxon>
        <taxon>Vulcanimicrobiia</taxon>
        <taxon>Vulcanimicrobiales</taxon>
        <taxon>Vulcanimicrobiaceae</taxon>
        <taxon>Vulcanimicrobium</taxon>
    </lineage>
</organism>
<keyword evidence="11" id="KW-0175">Coiled coil</keyword>
<dbReference type="GO" id="GO:0015031">
    <property type="term" value="P:protein transport"/>
    <property type="evidence" value="ECO:0007669"/>
    <property type="project" value="UniProtKB-KW"/>
</dbReference>
<keyword evidence="10" id="KW-1006">Bacterial flagellum protein export</keyword>
<proteinExistence type="inferred from homology"/>
<dbReference type="Pfam" id="PF02050">
    <property type="entry name" value="FliJ"/>
    <property type="match status" value="1"/>
</dbReference>
<accession>A0AAN1XV95</accession>
<keyword evidence="13" id="KW-1185">Reference proteome</keyword>
<dbReference type="KEGG" id="vab:WPS_13100"/>
<dbReference type="EMBL" id="AP025523">
    <property type="protein sequence ID" value="BDE06034.1"/>
    <property type="molecule type" value="Genomic_DNA"/>
</dbReference>
<evidence type="ECO:0000256" key="9">
    <source>
        <dbReference type="ARBA" id="ARBA00023136"/>
    </source>
</evidence>
<dbReference type="Proteomes" id="UP001317532">
    <property type="component" value="Chromosome"/>
</dbReference>
<dbReference type="GO" id="GO:0005886">
    <property type="term" value="C:plasma membrane"/>
    <property type="evidence" value="ECO:0007669"/>
    <property type="project" value="UniProtKB-SubCell"/>
</dbReference>
<dbReference type="GO" id="GO:0071973">
    <property type="term" value="P:bacterial-type flagellum-dependent cell motility"/>
    <property type="evidence" value="ECO:0007669"/>
    <property type="project" value="InterPro"/>
</dbReference>
<evidence type="ECO:0000256" key="11">
    <source>
        <dbReference type="SAM" id="Coils"/>
    </source>
</evidence>
<dbReference type="InterPro" id="IPR012823">
    <property type="entry name" value="Flagell_FliJ"/>
</dbReference>
<evidence type="ECO:0000256" key="3">
    <source>
        <dbReference type="ARBA" id="ARBA00020392"/>
    </source>
</evidence>
<keyword evidence="4" id="KW-0813">Transport</keyword>
<evidence type="ECO:0000256" key="2">
    <source>
        <dbReference type="ARBA" id="ARBA00010004"/>
    </source>
</evidence>
<evidence type="ECO:0000313" key="13">
    <source>
        <dbReference type="Proteomes" id="UP001317532"/>
    </source>
</evidence>